<keyword evidence="6 8" id="KW-1133">Transmembrane helix</keyword>
<name>A0A549YMY6_9BACI</name>
<keyword evidence="7 8" id="KW-0472">Membrane</keyword>
<protein>
    <submittedName>
        <fullName evidence="9">GerAB/ArcD/ProY family transporter</fullName>
    </submittedName>
</protein>
<feature type="transmembrane region" description="Helical" evidence="8">
    <location>
        <begin position="339"/>
        <end position="357"/>
    </location>
</feature>
<accession>A0A549YMY6</accession>
<dbReference type="AlphaFoldDB" id="A0A549YMY6"/>
<dbReference type="GO" id="GO:0009847">
    <property type="term" value="P:spore germination"/>
    <property type="evidence" value="ECO:0007669"/>
    <property type="project" value="InterPro"/>
</dbReference>
<evidence type="ECO:0000256" key="1">
    <source>
        <dbReference type="ARBA" id="ARBA00004141"/>
    </source>
</evidence>
<evidence type="ECO:0000256" key="2">
    <source>
        <dbReference type="ARBA" id="ARBA00007998"/>
    </source>
</evidence>
<sequence>MDKGKISAIQLAILLYLAITSTAVLIAPAITGGVAEQDMWLAPIWGSVAGFLTVFIAYRLNRVFPEQTIIQYSGKIIGRIPGKLIGLLFLVYYLHLNALSLRQYGDFVVGNFLQQTPIFIVLATMVFVCAAAVRGGIEVMARSATIFIPLIFVLFLFIAIMLIPDLEPQHMLPVMENGIGPSLTGGFLASSWFMQFFLLSFFLPSLGKQQKGLKWGIFSVIATMLTFFLSNLFSLFIFGDVTSTFNYPVMSAVRYISMADFLQHMEAVVMAIWVTGTFVKIAVFHYVLVIGTAQWLNLSDYKQLVFPLGFLLVIVALWSAPNLQKVAHVLGTTWPFYDILVHVLIPILLLVGVWLRGKAAGKNTRKK</sequence>
<feature type="transmembrane region" description="Helical" evidence="8">
    <location>
        <begin position="267"/>
        <end position="289"/>
    </location>
</feature>
<feature type="transmembrane region" description="Helical" evidence="8">
    <location>
        <begin position="301"/>
        <end position="319"/>
    </location>
</feature>
<keyword evidence="10" id="KW-1185">Reference proteome</keyword>
<proteinExistence type="inferred from homology"/>
<keyword evidence="3" id="KW-0813">Transport</keyword>
<evidence type="ECO:0000256" key="7">
    <source>
        <dbReference type="ARBA" id="ARBA00023136"/>
    </source>
</evidence>
<evidence type="ECO:0000313" key="9">
    <source>
        <dbReference type="EMBL" id="TRM13252.1"/>
    </source>
</evidence>
<feature type="transmembrane region" description="Helical" evidence="8">
    <location>
        <begin position="144"/>
        <end position="163"/>
    </location>
</feature>
<dbReference type="Proteomes" id="UP000319280">
    <property type="component" value="Unassembled WGS sequence"/>
</dbReference>
<evidence type="ECO:0000256" key="3">
    <source>
        <dbReference type="ARBA" id="ARBA00022448"/>
    </source>
</evidence>
<dbReference type="EMBL" id="VJMZ01000001">
    <property type="protein sequence ID" value="TRM13252.1"/>
    <property type="molecule type" value="Genomic_DNA"/>
</dbReference>
<gene>
    <name evidence="9" type="ORF">FH966_10125</name>
</gene>
<evidence type="ECO:0000256" key="8">
    <source>
        <dbReference type="SAM" id="Phobius"/>
    </source>
</evidence>
<comment type="subcellular location">
    <subcellularLocation>
        <location evidence="1">Membrane</location>
        <topology evidence="1">Multi-pass membrane protein</topology>
    </subcellularLocation>
</comment>
<feature type="transmembrane region" description="Helical" evidence="8">
    <location>
        <begin position="215"/>
        <end position="238"/>
    </location>
</feature>
<evidence type="ECO:0000256" key="6">
    <source>
        <dbReference type="ARBA" id="ARBA00022989"/>
    </source>
</evidence>
<dbReference type="Pfam" id="PF03845">
    <property type="entry name" value="Spore_permease"/>
    <property type="match status" value="1"/>
</dbReference>
<feature type="transmembrane region" description="Helical" evidence="8">
    <location>
        <begin position="183"/>
        <end position="203"/>
    </location>
</feature>
<dbReference type="PANTHER" id="PTHR34975">
    <property type="entry name" value="SPORE GERMINATION PROTEIN A2"/>
    <property type="match status" value="1"/>
</dbReference>
<reference evidence="9 10" key="1">
    <citation type="submission" date="2019-07" db="EMBL/GenBank/DDBJ databases">
        <title>Genomic analysis of Lentibacillus sp. NKC851-2.</title>
        <authorList>
            <person name="Oh Y.J."/>
        </authorList>
    </citation>
    <scope>NUCLEOTIDE SEQUENCE [LARGE SCALE GENOMIC DNA]</scope>
    <source>
        <strain evidence="9 10">NKC851-2</strain>
    </source>
</reference>
<feature type="transmembrane region" description="Helical" evidence="8">
    <location>
        <begin position="118"/>
        <end position="137"/>
    </location>
</feature>
<feature type="transmembrane region" description="Helical" evidence="8">
    <location>
        <begin position="80"/>
        <end position="98"/>
    </location>
</feature>
<dbReference type="InterPro" id="IPR004761">
    <property type="entry name" value="Spore_GerAB"/>
</dbReference>
<evidence type="ECO:0000256" key="5">
    <source>
        <dbReference type="ARBA" id="ARBA00022692"/>
    </source>
</evidence>
<dbReference type="PANTHER" id="PTHR34975:SF2">
    <property type="entry name" value="SPORE GERMINATION PROTEIN A2"/>
    <property type="match status" value="1"/>
</dbReference>
<dbReference type="GO" id="GO:0016020">
    <property type="term" value="C:membrane"/>
    <property type="evidence" value="ECO:0007669"/>
    <property type="project" value="UniProtKB-SubCell"/>
</dbReference>
<comment type="caution">
    <text evidence="9">The sequence shown here is derived from an EMBL/GenBank/DDBJ whole genome shotgun (WGS) entry which is preliminary data.</text>
</comment>
<keyword evidence="4" id="KW-0309">Germination</keyword>
<evidence type="ECO:0000313" key="10">
    <source>
        <dbReference type="Proteomes" id="UP000319280"/>
    </source>
</evidence>
<dbReference type="NCBIfam" id="TIGR00912">
    <property type="entry name" value="2A0309"/>
    <property type="match status" value="1"/>
</dbReference>
<organism evidence="9 10">
    <name type="scientific">Lentibacillus cibarius</name>
    <dbReference type="NCBI Taxonomy" id="2583219"/>
    <lineage>
        <taxon>Bacteria</taxon>
        <taxon>Bacillati</taxon>
        <taxon>Bacillota</taxon>
        <taxon>Bacilli</taxon>
        <taxon>Bacillales</taxon>
        <taxon>Bacillaceae</taxon>
        <taxon>Lentibacillus</taxon>
    </lineage>
</organism>
<comment type="similarity">
    <text evidence="2">Belongs to the amino acid-polyamine-organocation (APC) superfamily. Spore germination protein (SGP) (TC 2.A.3.9) family.</text>
</comment>
<feature type="transmembrane region" description="Helical" evidence="8">
    <location>
        <begin position="12"/>
        <end position="34"/>
    </location>
</feature>
<keyword evidence="5 8" id="KW-0812">Transmembrane</keyword>
<evidence type="ECO:0000256" key="4">
    <source>
        <dbReference type="ARBA" id="ARBA00022544"/>
    </source>
</evidence>
<feature type="transmembrane region" description="Helical" evidence="8">
    <location>
        <begin position="40"/>
        <end position="60"/>
    </location>
</feature>